<sequence>MLPQSIEVLADAMRTALTPAFLLAGTAGFINVFTTRLGRVADRVNEIDDIVAERRDEQASRAPQLAYLRRRTLALECAVGLAVVAAICTCLAILGLLGGAVRDEFNQRDIVWLFVGAVFALVAALLAYAIELMFSGISMLRQMKASHRKTAKRSVRKR</sequence>
<keyword evidence="3" id="KW-1185">Reference proteome</keyword>
<dbReference type="STRING" id="93222.NA29_15390"/>
<evidence type="ECO:0000313" key="2">
    <source>
        <dbReference type="EMBL" id="SNU84952.1"/>
    </source>
</evidence>
<keyword evidence="1" id="KW-1133">Transmembrane helix</keyword>
<dbReference type="InterPro" id="IPR021279">
    <property type="entry name" value="DUF2721"/>
</dbReference>
<gene>
    <name evidence="2" type="ORF">SAMEA4530655_02234</name>
</gene>
<feature type="transmembrane region" description="Helical" evidence="1">
    <location>
        <begin position="73"/>
        <end position="98"/>
    </location>
</feature>
<accession>A0A239SIB5</accession>
<dbReference type="GeneID" id="88094878"/>
<feature type="transmembrane region" description="Helical" evidence="1">
    <location>
        <begin position="110"/>
        <end position="134"/>
    </location>
</feature>
<evidence type="ECO:0000313" key="3">
    <source>
        <dbReference type="Proteomes" id="UP000215126"/>
    </source>
</evidence>
<protein>
    <submittedName>
        <fullName evidence="2">Protein of uncharacterized function (DUF2721)</fullName>
    </submittedName>
</protein>
<keyword evidence="1" id="KW-0472">Membrane</keyword>
<name>A0A239SIB5_9BURK</name>
<organism evidence="2 3">
    <name type="scientific">Pandoraea sputorum</name>
    <dbReference type="NCBI Taxonomy" id="93222"/>
    <lineage>
        <taxon>Bacteria</taxon>
        <taxon>Pseudomonadati</taxon>
        <taxon>Pseudomonadota</taxon>
        <taxon>Betaproteobacteria</taxon>
        <taxon>Burkholderiales</taxon>
        <taxon>Burkholderiaceae</taxon>
        <taxon>Pandoraea</taxon>
    </lineage>
</organism>
<dbReference type="RefSeq" id="WP_197701876.1">
    <property type="nucleotide sequence ID" value="NZ_CP010431.2"/>
</dbReference>
<evidence type="ECO:0000256" key="1">
    <source>
        <dbReference type="SAM" id="Phobius"/>
    </source>
</evidence>
<feature type="transmembrane region" description="Helical" evidence="1">
    <location>
        <begin position="12"/>
        <end position="33"/>
    </location>
</feature>
<dbReference type="Proteomes" id="UP000215126">
    <property type="component" value="Chromosome 1"/>
</dbReference>
<dbReference type="Pfam" id="PF11026">
    <property type="entry name" value="DUF2721"/>
    <property type="match status" value="1"/>
</dbReference>
<dbReference type="EMBL" id="LT906435">
    <property type="protein sequence ID" value="SNU84952.1"/>
    <property type="molecule type" value="Genomic_DNA"/>
</dbReference>
<dbReference type="AlphaFoldDB" id="A0A239SIB5"/>
<keyword evidence="1" id="KW-0812">Transmembrane</keyword>
<proteinExistence type="predicted"/>
<reference evidence="2 3" key="1">
    <citation type="submission" date="2017-06" db="EMBL/GenBank/DDBJ databases">
        <authorList>
            <consortium name="Pathogen Informatics"/>
        </authorList>
    </citation>
    <scope>NUCLEOTIDE SEQUENCE [LARGE SCALE GENOMIC DNA]</scope>
    <source>
        <strain evidence="2 3">NCTC13161</strain>
    </source>
</reference>